<dbReference type="Pfam" id="PF01258">
    <property type="entry name" value="zf-dskA_traR"/>
    <property type="match status" value="1"/>
</dbReference>
<feature type="zinc finger region" description="dksA C4-type" evidence="4">
    <location>
        <begin position="84"/>
        <end position="108"/>
    </location>
</feature>
<dbReference type="Gene3D" id="1.20.120.910">
    <property type="entry name" value="DksA, coiled-coil domain"/>
    <property type="match status" value="1"/>
</dbReference>
<dbReference type="InterPro" id="IPR000962">
    <property type="entry name" value="Znf_DskA_TraR"/>
</dbReference>
<evidence type="ECO:0000256" key="2">
    <source>
        <dbReference type="ARBA" id="ARBA00022771"/>
    </source>
</evidence>
<dbReference type="AlphaFoldDB" id="A0A8A4TPQ2"/>
<dbReference type="PANTHER" id="PTHR33823:SF4">
    <property type="entry name" value="GENERAL STRESS PROTEIN 16O"/>
    <property type="match status" value="1"/>
</dbReference>
<dbReference type="PANTHER" id="PTHR33823">
    <property type="entry name" value="RNA POLYMERASE-BINDING TRANSCRIPTION FACTOR DKSA-RELATED"/>
    <property type="match status" value="1"/>
</dbReference>
<dbReference type="Proteomes" id="UP000663929">
    <property type="component" value="Chromosome"/>
</dbReference>
<dbReference type="EMBL" id="CP071793">
    <property type="protein sequence ID" value="QTD51174.1"/>
    <property type="molecule type" value="Genomic_DNA"/>
</dbReference>
<evidence type="ECO:0000256" key="4">
    <source>
        <dbReference type="PROSITE-ProRule" id="PRU00510"/>
    </source>
</evidence>
<keyword evidence="5" id="KW-0175">Coiled coil</keyword>
<name>A0A8A4TPQ2_SULCO</name>
<proteinExistence type="predicted"/>
<evidence type="ECO:0000256" key="5">
    <source>
        <dbReference type="SAM" id="Coils"/>
    </source>
</evidence>
<dbReference type="RefSeq" id="WP_237381307.1">
    <property type="nucleotide sequence ID" value="NZ_CP071793.1"/>
</dbReference>
<evidence type="ECO:0000313" key="7">
    <source>
        <dbReference type="EMBL" id="QTD51174.1"/>
    </source>
</evidence>
<feature type="coiled-coil region" evidence="5">
    <location>
        <begin position="10"/>
        <end position="72"/>
    </location>
</feature>
<accession>A0A8A4TPQ2</accession>
<organism evidence="7 8">
    <name type="scientific">Sulfidibacter corallicola</name>
    <dbReference type="NCBI Taxonomy" id="2818388"/>
    <lineage>
        <taxon>Bacteria</taxon>
        <taxon>Pseudomonadati</taxon>
        <taxon>Acidobacteriota</taxon>
        <taxon>Holophagae</taxon>
        <taxon>Acanthopleuribacterales</taxon>
        <taxon>Acanthopleuribacteraceae</taxon>
        <taxon>Sulfidibacter</taxon>
    </lineage>
</organism>
<feature type="domain" description="Zinc finger DksA/TraR C4-type" evidence="6">
    <location>
        <begin position="79"/>
        <end position="114"/>
    </location>
</feature>
<reference evidence="7" key="1">
    <citation type="submission" date="2021-03" db="EMBL/GenBank/DDBJ databases">
        <title>Acanthopleuribacteraceae sp. M133.</title>
        <authorList>
            <person name="Wang G."/>
        </authorList>
    </citation>
    <scope>NUCLEOTIDE SEQUENCE</scope>
    <source>
        <strain evidence="7">M133</strain>
    </source>
</reference>
<keyword evidence="3" id="KW-0862">Zinc</keyword>
<evidence type="ECO:0000313" key="8">
    <source>
        <dbReference type="Proteomes" id="UP000663929"/>
    </source>
</evidence>
<keyword evidence="2" id="KW-0863">Zinc-finger</keyword>
<evidence type="ECO:0000259" key="6">
    <source>
        <dbReference type="Pfam" id="PF01258"/>
    </source>
</evidence>
<keyword evidence="1" id="KW-0479">Metal-binding</keyword>
<evidence type="ECO:0000256" key="1">
    <source>
        <dbReference type="ARBA" id="ARBA00022723"/>
    </source>
</evidence>
<dbReference type="KEGG" id="scor:J3U87_01785"/>
<dbReference type="GO" id="GO:0008270">
    <property type="term" value="F:zinc ion binding"/>
    <property type="evidence" value="ECO:0007669"/>
    <property type="project" value="UniProtKB-KW"/>
</dbReference>
<evidence type="ECO:0000256" key="3">
    <source>
        <dbReference type="ARBA" id="ARBA00022833"/>
    </source>
</evidence>
<sequence>MKQEDKDELRSLIQTEMATLRHDIEGLEEQTQPIAPDRSIGRLTRMEAIQSKSISEANLRKARTRLNQLDKALNRIDEPSFGICVRCDNPIPIKRLMLVPESTACVRCPRRREKD</sequence>
<dbReference type="PROSITE" id="PS51128">
    <property type="entry name" value="ZF_DKSA_2"/>
    <property type="match status" value="1"/>
</dbReference>
<keyword evidence="8" id="KW-1185">Reference proteome</keyword>
<protein>
    <submittedName>
        <fullName evidence="7">TraR/DksA C4-type zinc finger protein</fullName>
    </submittedName>
</protein>
<dbReference type="SUPFAM" id="SSF57716">
    <property type="entry name" value="Glucocorticoid receptor-like (DNA-binding domain)"/>
    <property type="match status" value="1"/>
</dbReference>
<gene>
    <name evidence="7" type="ORF">J3U87_01785</name>
</gene>